<accession>A0ABY1SBV1</accession>
<protein>
    <submittedName>
        <fullName evidence="2">Bifunctional DNA primase/polymerase, N-terminal</fullName>
    </submittedName>
</protein>
<dbReference type="SUPFAM" id="SSF52540">
    <property type="entry name" value="P-loop containing nucleoside triphosphate hydrolases"/>
    <property type="match status" value="1"/>
</dbReference>
<dbReference type="SUPFAM" id="SSF56747">
    <property type="entry name" value="Prim-pol domain"/>
    <property type="match status" value="1"/>
</dbReference>
<reference evidence="2 3" key="1">
    <citation type="submission" date="2017-05" db="EMBL/GenBank/DDBJ databases">
        <authorList>
            <person name="Varghese N."/>
            <person name="Submissions S."/>
        </authorList>
    </citation>
    <scope>NUCLEOTIDE SEQUENCE [LARGE SCALE GENOMIC DNA]</scope>
    <source>
        <strain evidence="2 3">MACB1020</strain>
    </source>
</reference>
<evidence type="ECO:0000313" key="2">
    <source>
        <dbReference type="EMBL" id="SMR98626.1"/>
    </source>
</evidence>
<dbReference type="RefSeq" id="WP_088239321.1">
    <property type="nucleotide sequence ID" value="NZ_FXXC01000003.1"/>
</dbReference>
<gene>
    <name evidence="2" type="ORF">SAMN05216240_2874</name>
</gene>
<dbReference type="Pfam" id="PF13481">
    <property type="entry name" value="AAA_25"/>
    <property type="match status" value="1"/>
</dbReference>
<name>A0ABY1SBV1_CALBS</name>
<feature type="domain" description="DNA primase/polymerase bifunctional N-terminal" evidence="1">
    <location>
        <begin position="16"/>
        <end position="148"/>
    </location>
</feature>
<dbReference type="InterPro" id="IPR015330">
    <property type="entry name" value="DNA_primase/pol_bifunc_N"/>
</dbReference>
<dbReference type="EMBL" id="FXXC01000003">
    <property type="protein sequence ID" value="SMR98626.1"/>
    <property type="molecule type" value="Genomic_DNA"/>
</dbReference>
<keyword evidence="3" id="KW-1185">Reference proteome</keyword>
<dbReference type="InterPro" id="IPR027417">
    <property type="entry name" value="P-loop_NTPase"/>
</dbReference>
<proteinExistence type="predicted"/>
<organism evidence="2 3">
    <name type="scientific">Caldicellulosiruptor bescii</name>
    <name type="common">Anaerocellum thermophilum</name>
    <dbReference type="NCBI Taxonomy" id="31899"/>
    <lineage>
        <taxon>Bacteria</taxon>
        <taxon>Bacillati</taxon>
        <taxon>Bacillota</taxon>
        <taxon>Bacillota incertae sedis</taxon>
        <taxon>Caldicellulosiruptorales</taxon>
        <taxon>Caldicellulosiruptoraceae</taxon>
        <taxon>Caldicellulosiruptor</taxon>
    </lineage>
</organism>
<feature type="non-terminal residue" evidence="2">
    <location>
        <position position="467"/>
    </location>
</feature>
<comment type="caution">
    <text evidence="2">The sequence shown here is derived from an EMBL/GenBank/DDBJ whole genome shotgun (WGS) entry which is preliminary data.</text>
</comment>
<evidence type="ECO:0000259" key="1">
    <source>
        <dbReference type="Pfam" id="PF09250"/>
    </source>
</evidence>
<dbReference type="Pfam" id="PF09250">
    <property type="entry name" value="Prim-Pol"/>
    <property type="match status" value="1"/>
</dbReference>
<sequence>MRKDIRKYLEFYKGIGLRLTALNGKKPFLADWYYKELSDEELLEYWAQGYNIGGKMGEKSCWMVDIDIDHPAANKIVDLYLPIDTLKFGRATKPLSHLLYFSENCKSLKRDFKFSNQTEKTTIVEIRSTGQQTMIPPSIHPDTKEELRFVGELKEPLKIEADLLTAAVNKIAAATLIGLHWYEGQRQDCALALAGGLLRAGWSEEEAEKFIQAVCLVADDEESKKRIKTVIQTAKKQEENKATTGWRRLAQLIGNEVVAKVIEWLGIKQTKAELLSMAELLSLELPPVEFLLEGLLPNEGLTILAGREKIGKSWLCLELALSLAAGTGFLGRQTKRPYKVLYLALEDSKRRLQQRIKQLGTGISQNCFVLFNIESLQELEKIIIDHNFEVVIVDTMQAFKRAVKLFTNTKLNTYEQDYNISLMLNDIAKRLNCTFIIVHHTKKSGELDFVNEVLGRVTAGADTILHL</sequence>
<dbReference type="Gene3D" id="3.40.50.300">
    <property type="entry name" value="P-loop containing nucleotide triphosphate hydrolases"/>
    <property type="match status" value="1"/>
</dbReference>
<dbReference type="Proteomes" id="UP000196803">
    <property type="component" value="Unassembled WGS sequence"/>
</dbReference>
<evidence type="ECO:0000313" key="3">
    <source>
        <dbReference type="Proteomes" id="UP000196803"/>
    </source>
</evidence>